<evidence type="ECO:0000313" key="3">
    <source>
        <dbReference type="Proteomes" id="UP001273136"/>
    </source>
</evidence>
<keyword evidence="3" id="KW-1185">Reference proteome</keyword>
<dbReference type="Gene3D" id="6.20.350.10">
    <property type="match status" value="1"/>
</dbReference>
<evidence type="ECO:0000256" key="1">
    <source>
        <dbReference type="SAM" id="Phobius"/>
    </source>
</evidence>
<protein>
    <recommendedName>
        <fullName evidence="4">RCK N-terminal domain-containing protein</fullName>
    </recommendedName>
</protein>
<dbReference type="Proteomes" id="UP001273136">
    <property type="component" value="Unassembled WGS sequence"/>
</dbReference>
<feature type="transmembrane region" description="Helical" evidence="1">
    <location>
        <begin position="6"/>
        <end position="24"/>
    </location>
</feature>
<evidence type="ECO:0008006" key="4">
    <source>
        <dbReference type="Google" id="ProtNLM"/>
    </source>
</evidence>
<name>A0AAE4MDN0_9EURY</name>
<feature type="transmembrane region" description="Helical" evidence="1">
    <location>
        <begin position="31"/>
        <end position="51"/>
    </location>
</feature>
<organism evidence="2 3">
    <name type="scientific">Methanorbis furvi</name>
    <dbReference type="NCBI Taxonomy" id="3028299"/>
    <lineage>
        <taxon>Archaea</taxon>
        <taxon>Methanobacteriati</taxon>
        <taxon>Methanobacteriota</taxon>
        <taxon>Stenosarchaea group</taxon>
        <taxon>Methanomicrobia</taxon>
        <taxon>Methanomicrobiales</taxon>
        <taxon>Methanocorpusculaceae</taxon>
        <taxon>Methanorbis</taxon>
    </lineage>
</organism>
<proteinExistence type="predicted"/>
<keyword evidence="1" id="KW-1133">Transmembrane helix</keyword>
<evidence type="ECO:0000313" key="2">
    <source>
        <dbReference type="EMBL" id="MDV0441598.1"/>
    </source>
</evidence>
<sequence length="643" mass="74237">MFLTTALILSYAILAATLIFLIVFRLFRKKWYRSIPVLGIFLAGVAAYYPLSQEYSVFSTLVHAIVESWQMFLLEINYGDVLSHLAGNSEELITGYEILLAILHLLAPVCTAVIILSVIGDYLAYGKIWIFRFTDRHIFSDLNEKTLSLIRDMKTHKVPGSYIICGLSRSEREENLLYEEAKKCGCIIIDRSVQNVPPAHKKKTSYYLISSDGSINLDLALSLMEKSASHKNRDNIRIYVTSNETEAEYLLDQKTQTLGNNAVYTRHIDEPQLMAYELLYDNPLYLAVTDDWKNVSMLLIGAGYVGLEVLKSSLWCSRTNGQYTFSATVADKNAERTHSLFVRDCPALEPNDYNLTFLKDDIDAETADLINLLEKNKGNYNYIVIATNDDEINIRAALDIQAWYYKQNYPAYISVVIRDIQKYKLLTEVQKKSQNTSVKIFPFGCSERMYSHEKIIENKLEQRAVCINETYNLVGNSNPDKPDYTKALASWKELPLLKKRSSTALAVFIKYVLWMRGYEISTTEENETYQITDHELEEYSQLEHQRWNAYTLTEGYYPFEYDKLISHKNNLAHINGDLTKKLYVKDENKRLHGCITDWDTICKIAKDVNGNYAEYDRNFIRRIPQIISGYNGTFGYKYYIRKK</sequence>
<accession>A0AAE4MDN0</accession>
<dbReference type="AlphaFoldDB" id="A0AAE4MDN0"/>
<comment type="caution">
    <text evidence="2">The sequence shown here is derived from an EMBL/GenBank/DDBJ whole genome shotgun (WGS) entry which is preliminary data.</text>
</comment>
<keyword evidence="1" id="KW-0812">Transmembrane</keyword>
<keyword evidence="1" id="KW-0472">Membrane</keyword>
<dbReference type="RefSeq" id="WP_338094002.1">
    <property type="nucleotide sequence ID" value="NZ_JAWDKA010000004.1"/>
</dbReference>
<dbReference type="EMBL" id="JAWDKA010000004">
    <property type="protein sequence ID" value="MDV0441598.1"/>
    <property type="molecule type" value="Genomic_DNA"/>
</dbReference>
<feature type="transmembrane region" description="Helical" evidence="1">
    <location>
        <begin position="98"/>
        <end position="124"/>
    </location>
</feature>
<gene>
    <name evidence="2" type="ORF">McpAg1_08050</name>
</gene>
<reference evidence="2" key="1">
    <citation type="submission" date="2023-06" db="EMBL/GenBank/DDBJ databases">
        <title>Genome sequence of Methancorpusculaceae sp. Ag1.</title>
        <authorList>
            <person name="Protasov E."/>
            <person name="Platt K."/>
            <person name="Poehlein A."/>
            <person name="Daniel R."/>
            <person name="Brune A."/>
        </authorList>
    </citation>
    <scope>NUCLEOTIDE SEQUENCE</scope>
    <source>
        <strain evidence="2">Ag1</strain>
    </source>
</reference>